<dbReference type="InterPro" id="IPR015422">
    <property type="entry name" value="PyrdxlP-dep_Trfase_small"/>
</dbReference>
<proteinExistence type="inferred from homology"/>
<keyword evidence="6" id="KW-1185">Reference proteome</keyword>
<protein>
    <submittedName>
        <fullName evidence="5">Lipopolysaccharide biosynthesis protein RfbH</fullName>
    </submittedName>
</protein>
<dbReference type="InterPro" id="IPR015421">
    <property type="entry name" value="PyrdxlP-dep_Trfase_major"/>
</dbReference>
<dbReference type="PANTHER" id="PTHR30244:SF34">
    <property type="entry name" value="DTDP-4-AMINO-4,6-DIDEOXYGALACTOSE TRANSAMINASE"/>
    <property type="match status" value="1"/>
</dbReference>
<dbReference type="InterPro" id="IPR015424">
    <property type="entry name" value="PyrdxlP-dep_Trfase"/>
</dbReference>
<dbReference type="OrthoDB" id="9810913at2"/>
<evidence type="ECO:0000313" key="6">
    <source>
        <dbReference type="Proteomes" id="UP000215027"/>
    </source>
</evidence>
<reference evidence="5" key="1">
    <citation type="submission" date="2016-01" db="EMBL/GenBank/DDBJ databases">
        <authorList>
            <person name="Mcilroy J.S."/>
            <person name="Karst M S."/>
            <person name="Albertsen M."/>
        </authorList>
    </citation>
    <scope>NUCLEOTIDE SEQUENCE</scope>
    <source>
        <strain evidence="5">Cfx-K</strain>
    </source>
</reference>
<dbReference type="KEGG" id="pbf:CFX0092_A1300"/>
<evidence type="ECO:0000256" key="3">
    <source>
        <dbReference type="ARBA" id="ARBA00037999"/>
    </source>
</evidence>
<dbReference type="PIRSF" id="PIRSF000390">
    <property type="entry name" value="PLP_StrS"/>
    <property type="match status" value="1"/>
</dbReference>
<dbReference type="Proteomes" id="UP000215027">
    <property type="component" value="Chromosome I"/>
</dbReference>
<dbReference type="RefSeq" id="WP_095042712.1">
    <property type="nucleotide sequence ID" value="NZ_LN890655.1"/>
</dbReference>
<keyword evidence="2 4" id="KW-0663">Pyridoxal phosphate</keyword>
<organism evidence="5 6">
    <name type="scientific">Candidatus Promineifilum breve</name>
    <dbReference type="NCBI Taxonomy" id="1806508"/>
    <lineage>
        <taxon>Bacteria</taxon>
        <taxon>Bacillati</taxon>
        <taxon>Chloroflexota</taxon>
        <taxon>Ardenticatenia</taxon>
        <taxon>Candidatus Promineifilales</taxon>
        <taxon>Candidatus Promineifilaceae</taxon>
        <taxon>Candidatus Promineifilum</taxon>
    </lineage>
</organism>
<comment type="similarity">
    <text evidence="3 4">Belongs to the DegT/DnrJ/EryC1 family.</text>
</comment>
<accession>A0A160T2Q3</accession>
<dbReference type="AlphaFoldDB" id="A0A160T2Q3"/>
<evidence type="ECO:0000256" key="4">
    <source>
        <dbReference type="RuleBase" id="RU004508"/>
    </source>
</evidence>
<evidence type="ECO:0000256" key="2">
    <source>
        <dbReference type="ARBA" id="ARBA00022898"/>
    </source>
</evidence>
<dbReference type="Pfam" id="PF01041">
    <property type="entry name" value="DegT_DnrJ_EryC1"/>
    <property type="match status" value="1"/>
</dbReference>
<sequence length="440" mass="49759">MGDSDIEELRQSILARVAEYYDKAHNNRPFVPGQSTVHYAGRVYDETEIQNMVSAVLDFWLTAGPYAEQFEKQLGAFIGVREVVPVNSGSSANLVALTTLCSRQLPDGLRPGDEVIVPAVSFPTTVNPIIQNRLTPVFVDSCLGDLNLDVAQLEEALSPRTRALMFAHTLGNPADMDAVMAFVQRHNLFLVEDTCDALGSKWDGRMVGTFGELATLSFYPAHHITMGEGGAVYTDRPKLAKIARAVRDWGRDCWCGYDNPVNGKCGIRFEREVPGIPGFYDHRYFYSEIGYNLKLTDPQAAMGLAQLQKLPDFIRRRKENFAYLYEGLRPYSEFLMLPTWHPKADPSWFALPLLVRDEAPFMRHQLTRFLETNQVQTRLIFAGNILRQPAYQHIEHRVAGDLSNSDQVMRGGFFVGVYPGLDRPRLDYMLDTFGRFFKQL</sequence>
<dbReference type="Gene3D" id="3.40.640.10">
    <property type="entry name" value="Type I PLP-dependent aspartate aminotransferase-like (Major domain)"/>
    <property type="match status" value="1"/>
</dbReference>
<dbReference type="CDD" id="cd00616">
    <property type="entry name" value="AHBA_syn"/>
    <property type="match status" value="1"/>
</dbReference>
<dbReference type="FunFam" id="3.40.640.10:FF:000079">
    <property type="entry name" value="LPS biosynthesis protein"/>
    <property type="match status" value="1"/>
</dbReference>
<dbReference type="NCBIfam" id="NF011936">
    <property type="entry name" value="PRK15407.1"/>
    <property type="match status" value="1"/>
</dbReference>
<dbReference type="PANTHER" id="PTHR30244">
    <property type="entry name" value="TRANSAMINASE"/>
    <property type="match status" value="1"/>
</dbReference>
<evidence type="ECO:0000256" key="1">
    <source>
        <dbReference type="ARBA" id="ARBA00001933"/>
    </source>
</evidence>
<comment type="cofactor">
    <cofactor evidence="1">
        <name>pyridoxal 5'-phosphate</name>
        <dbReference type="ChEBI" id="CHEBI:597326"/>
    </cofactor>
</comment>
<evidence type="ECO:0000313" key="5">
    <source>
        <dbReference type="EMBL" id="CUS03178.2"/>
    </source>
</evidence>
<dbReference type="Gene3D" id="3.90.1150.10">
    <property type="entry name" value="Aspartate Aminotransferase, domain 1"/>
    <property type="match status" value="1"/>
</dbReference>
<dbReference type="InterPro" id="IPR000653">
    <property type="entry name" value="DegT/StrS_aminotransferase"/>
</dbReference>
<dbReference type="GO" id="GO:0030170">
    <property type="term" value="F:pyridoxal phosphate binding"/>
    <property type="evidence" value="ECO:0007669"/>
    <property type="project" value="TreeGrafter"/>
</dbReference>
<dbReference type="GO" id="GO:0000271">
    <property type="term" value="P:polysaccharide biosynthetic process"/>
    <property type="evidence" value="ECO:0007669"/>
    <property type="project" value="TreeGrafter"/>
</dbReference>
<dbReference type="EMBL" id="LN890655">
    <property type="protein sequence ID" value="CUS03178.2"/>
    <property type="molecule type" value="Genomic_DNA"/>
</dbReference>
<name>A0A160T2Q3_9CHLR</name>
<dbReference type="GO" id="GO:0008483">
    <property type="term" value="F:transaminase activity"/>
    <property type="evidence" value="ECO:0007669"/>
    <property type="project" value="TreeGrafter"/>
</dbReference>
<dbReference type="SUPFAM" id="SSF53383">
    <property type="entry name" value="PLP-dependent transferases"/>
    <property type="match status" value="1"/>
</dbReference>
<gene>
    <name evidence="5" type="primary">rfbH</name>
    <name evidence="5" type="ORF">CFX0092_A1300</name>
</gene>